<evidence type="ECO:0000313" key="2">
    <source>
        <dbReference type="Proteomes" id="UP000003980"/>
    </source>
</evidence>
<protein>
    <submittedName>
        <fullName evidence="1">Uncharacterized protein</fullName>
    </submittedName>
</protein>
<dbReference type="STRING" id="671065.MetMK1DRAFT_00008650"/>
<reference evidence="1 2" key="1">
    <citation type="submission" date="2012-01" db="EMBL/GenBank/DDBJ databases">
        <title>Improved High-Quality Draft sequence of Metallosphaera yellowstonensis MK1.</title>
        <authorList>
            <consortium name="US DOE Joint Genome Institute"/>
            <person name="Lucas S."/>
            <person name="Han J."/>
            <person name="Cheng J.-F."/>
            <person name="Goodwin L."/>
            <person name="Pitluck S."/>
            <person name="Peters L."/>
            <person name="Teshima H."/>
            <person name="Detter J.C."/>
            <person name="Han C."/>
            <person name="Tapia R."/>
            <person name="Land M."/>
            <person name="Hauser L."/>
            <person name="Kyrpides N."/>
            <person name="Kozubal M."/>
            <person name="Macur R.E."/>
            <person name="Jay Z."/>
            <person name="Inskeep W."/>
            <person name="Woyke T."/>
        </authorList>
    </citation>
    <scope>NUCLEOTIDE SEQUENCE [LARGE SCALE GENOMIC DNA]</scope>
    <source>
        <strain evidence="1 2">MK1</strain>
    </source>
</reference>
<evidence type="ECO:0000313" key="1">
    <source>
        <dbReference type="EMBL" id="EHP70363.1"/>
    </source>
</evidence>
<dbReference type="Proteomes" id="UP000003980">
    <property type="component" value="Unassembled WGS sequence"/>
</dbReference>
<proteinExistence type="predicted"/>
<sequence>MYVMPKLYLTRSSYADSTSIKFILVKAGLNKLFNPIHVNSNVLSY</sequence>
<dbReference type="HOGENOM" id="CLU_3194579_0_0_2"/>
<dbReference type="EMBL" id="JH597761">
    <property type="protein sequence ID" value="EHP70363.1"/>
    <property type="molecule type" value="Genomic_DNA"/>
</dbReference>
<accession>H2C292</accession>
<organism evidence="1 2">
    <name type="scientific">Metallosphaera yellowstonensis MK1</name>
    <dbReference type="NCBI Taxonomy" id="671065"/>
    <lineage>
        <taxon>Archaea</taxon>
        <taxon>Thermoproteota</taxon>
        <taxon>Thermoprotei</taxon>
        <taxon>Sulfolobales</taxon>
        <taxon>Sulfolobaceae</taxon>
        <taxon>Metallosphaera</taxon>
    </lineage>
</organism>
<name>H2C292_9CREN</name>
<dbReference type="AlphaFoldDB" id="H2C292"/>
<keyword evidence="2" id="KW-1185">Reference proteome</keyword>
<gene>
    <name evidence="1" type="ORF">MetMK1DRAFT_00008650</name>
</gene>